<keyword evidence="4" id="KW-1185">Reference proteome</keyword>
<protein>
    <submittedName>
        <fullName evidence="3">HesB/YadR/YfhF family protein</fullName>
    </submittedName>
</protein>
<dbReference type="Pfam" id="PF01521">
    <property type="entry name" value="Fe-S_biosyn"/>
    <property type="match status" value="1"/>
</dbReference>
<dbReference type="InterPro" id="IPR008326">
    <property type="entry name" value="PdhI-like"/>
</dbReference>
<gene>
    <name evidence="3" type="ORF">LSG31_04660</name>
</gene>
<dbReference type="SUPFAM" id="SSF89360">
    <property type="entry name" value="HesB-like domain"/>
    <property type="match status" value="1"/>
</dbReference>
<dbReference type="EMBL" id="CP089291">
    <property type="protein sequence ID" value="UOF91549.1"/>
    <property type="molecule type" value="Genomic_DNA"/>
</dbReference>
<evidence type="ECO:0000313" key="3">
    <source>
        <dbReference type="EMBL" id="UOF91549.1"/>
    </source>
</evidence>
<proteinExistence type="inferred from homology"/>
<dbReference type="Proteomes" id="UP000830167">
    <property type="component" value="Chromosome"/>
</dbReference>
<dbReference type="InterPro" id="IPR035903">
    <property type="entry name" value="HesB-like_dom_sf"/>
</dbReference>
<evidence type="ECO:0000256" key="1">
    <source>
        <dbReference type="ARBA" id="ARBA00006718"/>
    </source>
</evidence>
<comment type="similarity">
    <text evidence="1">Belongs to the HesB/IscA family.</text>
</comment>
<feature type="domain" description="Core" evidence="2">
    <location>
        <begin position="1"/>
        <end position="92"/>
    </location>
</feature>
<accession>A0ABY4CNH0</accession>
<dbReference type="PIRSF" id="PIRSF034852">
    <property type="entry name" value="UCP034852"/>
    <property type="match status" value="1"/>
</dbReference>
<reference evidence="3" key="1">
    <citation type="submission" date="2021-12" db="EMBL/GenBank/DDBJ databases">
        <title>Alicyclobacillaceae gen. nov., sp. nov., isolated from chalcocite enrichment system.</title>
        <authorList>
            <person name="Jiang Z."/>
        </authorList>
    </citation>
    <scope>NUCLEOTIDE SEQUENCE</scope>
    <source>
        <strain evidence="3">MYW30-H2</strain>
    </source>
</reference>
<evidence type="ECO:0000313" key="4">
    <source>
        <dbReference type="Proteomes" id="UP000830167"/>
    </source>
</evidence>
<dbReference type="Gene3D" id="2.60.300.12">
    <property type="entry name" value="HesB-like domain"/>
    <property type="match status" value="1"/>
</dbReference>
<evidence type="ECO:0000259" key="2">
    <source>
        <dbReference type="Pfam" id="PF01521"/>
    </source>
</evidence>
<sequence length="94" mass="10549">MKLIVTDAAVSWFRDEMHVKDGEGVRIFARYGGCGTVQSGFSLGIAKEHPREIGISATSSGILFFIETDDMWYLNDSDLTVDYDRAKDEIVFHV</sequence>
<name>A0ABY4CNH0_9BACL</name>
<dbReference type="RefSeq" id="WP_347438241.1">
    <property type="nucleotide sequence ID" value="NZ_CP089291.1"/>
</dbReference>
<dbReference type="InterPro" id="IPR000361">
    <property type="entry name" value="ATAP_core_dom"/>
</dbReference>
<organism evidence="3 4">
    <name type="scientific">Fodinisporobacter ferrooxydans</name>
    <dbReference type="NCBI Taxonomy" id="2901836"/>
    <lineage>
        <taxon>Bacteria</taxon>
        <taxon>Bacillati</taxon>
        <taxon>Bacillota</taxon>
        <taxon>Bacilli</taxon>
        <taxon>Bacillales</taxon>
        <taxon>Alicyclobacillaceae</taxon>
        <taxon>Fodinisporobacter</taxon>
    </lineage>
</organism>